<evidence type="ECO:0000313" key="2">
    <source>
        <dbReference type="EMBL" id="RRT47866.1"/>
    </source>
</evidence>
<sequence>MVPPSNDKAVAQLPETFAAGEPQDSAVDEENLERQRPRVAGEAAVILVESDKDAVRVLGGGRGERREREIATVDGWEAVMRLVCGRWLQDLGGEVAAEIGSSAEMESDATVAEIGYGIVAETSRIATLIPNDKNHRVLS</sequence>
<dbReference type="Proteomes" id="UP000287651">
    <property type="component" value="Unassembled WGS sequence"/>
</dbReference>
<name>A0A426Y837_ENSVE</name>
<protein>
    <submittedName>
        <fullName evidence="2">Uncharacterized protein</fullName>
    </submittedName>
</protein>
<accession>A0A426Y837</accession>
<evidence type="ECO:0000256" key="1">
    <source>
        <dbReference type="SAM" id="MobiDB-lite"/>
    </source>
</evidence>
<evidence type="ECO:0000313" key="3">
    <source>
        <dbReference type="Proteomes" id="UP000287651"/>
    </source>
</evidence>
<organism evidence="2 3">
    <name type="scientific">Ensete ventricosum</name>
    <name type="common">Abyssinian banana</name>
    <name type="synonym">Musa ensete</name>
    <dbReference type="NCBI Taxonomy" id="4639"/>
    <lineage>
        <taxon>Eukaryota</taxon>
        <taxon>Viridiplantae</taxon>
        <taxon>Streptophyta</taxon>
        <taxon>Embryophyta</taxon>
        <taxon>Tracheophyta</taxon>
        <taxon>Spermatophyta</taxon>
        <taxon>Magnoliopsida</taxon>
        <taxon>Liliopsida</taxon>
        <taxon>Zingiberales</taxon>
        <taxon>Musaceae</taxon>
        <taxon>Ensete</taxon>
    </lineage>
</organism>
<reference evidence="2 3" key="1">
    <citation type="journal article" date="2014" name="Agronomy (Basel)">
        <title>A Draft Genome Sequence for Ensete ventricosum, the Drought-Tolerant Tree Against Hunger.</title>
        <authorList>
            <person name="Harrison J."/>
            <person name="Moore K.A."/>
            <person name="Paszkiewicz K."/>
            <person name="Jones T."/>
            <person name="Grant M."/>
            <person name="Ambacheew D."/>
            <person name="Muzemil S."/>
            <person name="Studholme D.J."/>
        </authorList>
    </citation>
    <scope>NUCLEOTIDE SEQUENCE [LARGE SCALE GENOMIC DNA]</scope>
</reference>
<comment type="caution">
    <text evidence="2">The sequence shown here is derived from an EMBL/GenBank/DDBJ whole genome shotgun (WGS) entry which is preliminary data.</text>
</comment>
<proteinExistence type="predicted"/>
<dbReference type="EMBL" id="AMZH03014305">
    <property type="protein sequence ID" value="RRT47866.1"/>
    <property type="molecule type" value="Genomic_DNA"/>
</dbReference>
<feature type="region of interest" description="Disordered" evidence="1">
    <location>
        <begin position="1"/>
        <end position="36"/>
    </location>
</feature>
<gene>
    <name evidence="2" type="ORF">B296_00053483</name>
</gene>
<dbReference type="AlphaFoldDB" id="A0A426Y837"/>